<dbReference type="RefSeq" id="WP_200592837.1">
    <property type="nucleotide sequence ID" value="NZ_JAEPBG010000006.1"/>
</dbReference>
<gene>
    <name evidence="2" type="ORF">JJB74_15000</name>
</gene>
<dbReference type="PANTHER" id="PTHR33525">
    <property type="match status" value="1"/>
</dbReference>
<dbReference type="EMBL" id="JAEPBG010000006">
    <property type="protein sequence ID" value="MBK4735926.1"/>
    <property type="molecule type" value="Genomic_DNA"/>
</dbReference>
<dbReference type="PANTHER" id="PTHR33525:SF3">
    <property type="entry name" value="RIBONUCLEASE Y"/>
    <property type="match status" value="1"/>
</dbReference>
<dbReference type="Proteomes" id="UP000622890">
    <property type="component" value="Unassembled WGS sequence"/>
</dbReference>
<evidence type="ECO:0000259" key="1">
    <source>
        <dbReference type="PROSITE" id="PS51833"/>
    </source>
</evidence>
<protein>
    <submittedName>
        <fullName evidence="2">HDOD domain-containing protein</fullName>
    </submittedName>
</protein>
<dbReference type="Gene3D" id="1.10.3210.10">
    <property type="entry name" value="Hypothetical protein af1432"/>
    <property type="match status" value="1"/>
</dbReference>
<dbReference type="InterPro" id="IPR013976">
    <property type="entry name" value="HDOD"/>
</dbReference>
<sequence>MSLFDEPDDIGAPLPEMVAQHIRQLPPLPAAVLYLYQLRSEAQLDMATLAGKMALEPTLLAKTLLLANMASHSQTNAVANVEEAVQVLGFYMLRTLALGGAVRERFAHIEGGDIDADAFWRHAIATSALCRILAERAGYDGTHAFAAGMLHDIGCLVLASAYPRHYAAARAFARRENVPGIEVERRTLGVDHACAGSAIACQWHFPILVQEAIAFHHHPEHAAAFSLAPLVHLADALAHVLQGSVKEEALAKRLHPQIWQLAGVNEDDCDAILSQGRQAVRAILSAVD</sequence>
<evidence type="ECO:0000313" key="2">
    <source>
        <dbReference type="EMBL" id="MBK4735926.1"/>
    </source>
</evidence>
<dbReference type="Pfam" id="PF08668">
    <property type="entry name" value="HDOD"/>
    <property type="match status" value="1"/>
</dbReference>
<dbReference type="PROSITE" id="PS51833">
    <property type="entry name" value="HDOD"/>
    <property type="match status" value="1"/>
</dbReference>
<feature type="domain" description="HDOD" evidence="1">
    <location>
        <begin position="25"/>
        <end position="219"/>
    </location>
</feature>
<dbReference type="AlphaFoldDB" id="A0A934W252"/>
<evidence type="ECO:0000313" key="3">
    <source>
        <dbReference type="Proteomes" id="UP000622890"/>
    </source>
</evidence>
<name>A0A934W252_9BURK</name>
<organism evidence="2 3">
    <name type="scientific">Noviherbaspirillum pedocola</name>
    <dbReference type="NCBI Taxonomy" id="2801341"/>
    <lineage>
        <taxon>Bacteria</taxon>
        <taxon>Pseudomonadati</taxon>
        <taxon>Pseudomonadota</taxon>
        <taxon>Betaproteobacteria</taxon>
        <taxon>Burkholderiales</taxon>
        <taxon>Oxalobacteraceae</taxon>
        <taxon>Noviherbaspirillum</taxon>
    </lineage>
</organism>
<proteinExistence type="predicted"/>
<reference evidence="2" key="1">
    <citation type="submission" date="2021-01" db="EMBL/GenBank/DDBJ databases">
        <title>Genome sequence of strain Noviherbaspirillum sp. DKR-6.</title>
        <authorList>
            <person name="Chaudhary D.K."/>
        </authorList>
    </citation>
    <scope>NUCLEOTIDE SEQUENCE</scope>
    <source>
        <strain evidence="2">DKR-6</strain>
    </source>
</reference>
<dbReference type="SUPFAM" id="SSF109604">
    <property type="entry name" value="HD-domain/PDEase-like"/>
    <property type="match status" value="1"/>
</dbReference>
<dbReference type="InterPro" id="IPR052340">
    <property type="entry name" value="RNase_Y/CdgJ"/>
</dbReference>
<comment type="caution">
    <text evidence="2">The sequence shown here is derived from an EMBL/GenBank/DDBJ whole genome shotgun (WGS) entry which is preliminary data.</text>
</comment>
<keyword evidence="3" id="KW-1185">Reference proteome</keyword>
<accession>A0A934W252</accession>